<evidence type="ECO:0000313" key="2">
    <source>
        <dbReference type="EMBL" id="MEV0970573.1"/>
    </source>
</evidence>
<dbReference type="Proteomes" id="UP001551675">
    <property type="component" value="Unassembled WGS sequence"/>
</dbReference>
<dbReference type="PANTHER" id="PTHR46696">
    <property type="entry name" value="P450, PUTATIVE (EUROFUNG)-RELATED"/>
    <property type="match status" value="1"/>
</dbReference>
<protein>
    <submittedName>
        <fullName evidence="2">Cytochrome P450</fullName>
    </submittedName>
</protein>
<dbReference type="Pfam" id="PF00067">
    <property type="entry name" value="p450"/>
    <property type="match status" value="1"/>
</dbReference>
<gene>
    <name evidence="2" type="ORF">AB0I59_18210</name>
</gene>
<sequence length="420" mass="47094">MWDPLGVKLIADLDIAKLDFWERPVSERHEAFAWLREQERPLFFAQPKVPLARAGKGFHALVRHADVTEASRNGAVFANSPAVTNPEPPKWVKYIYGDSLENKDAPEHTRLRRIVSRAFAPRMMARLEEHMRRRAEEAVSALAAAGPGDFVELVTQTYTTHVVCDLLGIPDADRPQVLRWVRDTVEYQAVRSDPKGMLRHAAKNTRATFGLRNLVIRLGRERRKEPGDDVISALAGADVEGERLTGMELGAFFLLLVVAGIDTPGHTMSHALALLSEHPDQRELLLSDYDRYMPGAVDEIVRYASPITQLQRTVTAEYELRGQRLAPGDKVVLFYNSANRDERVFTDPDVFDISRGPNPHVAFGGPGAHYCLGAHLAKRELTVLFQELFTRLPDVRLAAPPEPMVSTFNNAIRRLPVTFS</sequence>
<dbReference type="PRINTS" id="PR00359">
    <property type="entry name" value="BP450"/>
</dbReference>
<evidence type="ECO:0000256" key="1">
    <source>
        <dbReference type="ARBA" id="ARBA00010617"/>
    </source>
</evidence>
<dbReference type="InterPro" id="IPR036396">
    <property type="entry name" value="Cyt_P450_sf"/>
</dbReference>
<proteinExistence type="inferred from homology"/>
<organism evidence="2 3">
    <name type="scientific">Microtetraspora glauca</name>
    <dbReference type="NCBI Taxonomy" id="1996"/>
    <lineage>
        <taxon>Bacteria</taxon>
        <taxon>Bacillati</taxon>
        <taxon>Actinomycetota</taxon>
        <taxon>Actinomycetes</taxon>
        <taxon>Streptosporangiales</taxon>
        <taxon>Streptosporangiaceae</taxon>
        <taxon>Microtetraspora</taxon>
    </lineage>
</organism>
<dbReference type="Gene3D" id="1.10.630.10">
    <property type="entry name" value="Cytochrome P450"/>
    <property type="match status" value="1"/>
</dbReference>
<evidence type="ECO:0000313" key="3">
    <source>
        <dbReference type="Proteomes" id="UP001551675"/>
    </source>
</evidence>
<accession>A0ABV3GFZ9</accession>
<dbReference type="EMBL" id="JBFALK010000009">
    <property type="protein sequence ID" value="MEV0970573.1"/>
    <property type="molecule type" value="Genomic_DNA"/>
</dbReference>
<dbReference type="PANTHER" id="PTHR46696:SF4">
    <property type="entry name" value="BIOTIN BIOSYNTHESIS CYTOCHROME P450"/>
    <property type="match status" value="1"/>
</dbReference>
<dbReference type="InterPro" id="IPR002397">
    <property type="entry name" value="Cyt_P450_B"/>
</dbReference>
<dbReference type="RefSeq" id="WP_358134082.1">
    <property type="nucleotide sequence ID" value="NZ_JBFALK010000009.1"/>
</dbReference>
<comment type="similarity">
    <text evidence="1">Belongs to the cytochrome P450 family.</text>
</comment>
<dbReference type="InterPro" id="IPR001128">
    <property type="entry name" value="Cyt_P450"/>
</dbReference>
<comment type="caution">
    <text evidence="2">The sequence shown here is derived from an EMBL/GenBank/DDBJ whole genome shotgun (WGS) entry which is preliminary data.</text>
</comment>
<dbReference type="SUPFAM" id="SSF48264">
    <property type="entry name" value="Cytochrome P450"/>
    <property type="match status" value="1"/>
</dbReference>
<keyword evidence="3" id="KW-1185">Reference proteome</keyword>
<reference evidence="2 3" key="1">
    <citation type="submission" date="2024-06" db="EMBL/GenBank/DDBJ databases">
        <title>The Natural Products Discovery Center: Release of the First 8490 Sequenced Strains for Exploring Actinobacteria Biosynthetic Diversity.</title>
        <authorList>
            <person name="Kalkreuter E."/>
            <person name="Kautsar S.A."/>
            <person name="Yang D."/>
            <person name="Bader C.D."/>
            <person name="Teijaro C.N."/>
            <person name="Fluegel L."/>
            <person name="Davis C.M."/>
            <person name="Simpson J.R."/>
            <person name="Lauterbach L."/>
            <person name="Steele A.D."/>
            <person name="Gui C."/>
            <person name="Meng S."/>
            <person name="Li G."/>
            <person name="Viehrig K."/>
            <person name="Ye F."/>
            <person name="Su P."/>
            <person name="Kiefer A.F."/>
            <person name="Nichols A."/>
            <person name="Cepeda A.J."/>
            <person name="Yan W."/>
            <person name="Fan B."/>
            <person name="Jiang Y."/>
            <person name="Adhikari A."/>
            <person name="Zheng C.-J."/>
            <person name="Schuster L."/>
            <person name="Cowan T.M."/>
            <person name="Smanski M.J."/>
            <person name="Chevrette M.G."/>
            <person name="De Carvalho L.P.S."/>
            <person name="Shen B."/>
        </authorList>
    </citation>
    <scope>NUCLEOTIDE SEQUENCE [LARGE SCALE GENOMIC DNA]</scope>
    <source>
        <strain evidence="2 3">NPDC050100</strain>
    </source>
</reference>
<name>A0ABV3GFZ9_MICGL</name>
<dbReference type="CDD" id="cd11033">
    <property type="entry name" value="CYP142-like"/>
    <property type="match status" value="1"/>
</dbReference>